<name>A0A932A817_9BACT</name>
<protein>
    <submittedName>
        <fullName evidence="2">Uncharacterized protein</fullName>
    </submittedName>
</protein>
<evidence type="ECO:0000313" key="3">
    <source>
        <dbReference type="Proteomes" id="UP000779809"/>
    </source>
</evidence>
<evidence type="ECO:0000313" key="2">
    <source>
        <dbReference type="EMBL" id="MBI2677853.1"/>
    </source>
</evidence>
<proteinExistence type="predicted"/>
<feature type="transmembrane region" description="Helical" evidence="1">
    <location>
        <begin position="15"/>
        <end position="36"/>
    </location>
</feature>
<evidence type="ECO:0000256" key="1">
    <source>
        <dbReference type="SAM" id="Phobius"/>
    </source>
</evidence>
<accession>A0A932A817</accession>
<feature type="transmembrane region" description="Helical" evidence="1">
    <location>
        <begin position="81"/>
        <end position="100"/>
    </location>
</feature>
<dbReference type="EMBL" id="JACPNR010000004">
    <property type="protein sequence ID" value="MBI2677853.1"/>
    <property type="molecule type" value="Genomic_DNA"/>
</dbReference>
<gene>
    <name evidence="2" type="ORF">HYX28_03635</name>
</gene>
<organism evidence="2 3">
    <name type="scientific">Candidatus Korobacter versatilis</name>
    <dbReference type="NCBI Taxonomy" id="658062"/>
    <lineage>
        <taxon>Bacteria</taxon>
        <taxon>Pseudomonadati</taxon>
        <taxon>Acidobacteriota</taxon>
        <taxon>Terriglobia</taxon>
        <taxon>Terriglobales</taxon>
        <taxon>Candidatus Korobacteraceae</taxon>
        <taxon>Candidatus Korobacter</taxon>
    </lineage>
</organism>
<comment type="caution">
    <text evidence="2">The sequence shown here is derived from an EMBL/GenBank/DDBJ whole genome shotgun (WGS) entry which is preliminary data.</text>
</comment>
<feature type="transmembrane region" description="Helical" evidence="1">
    <location>
        <begin position="48"/>
        <end position="69"/>
    </location>
</feature>
<feature type="transmembrane region" description="Helical" evidence="1">
    <location>
        <begin position="165"/>
        <end position="185"/>
    </location>
</feature>
<feature type="transmembrane region" description="Helical" evidence="1">
    <location>
        <begin position="139"/>
        <end position="159"/>
    </location>
</feature>
<keyword evidence="1" id="KW-0472">Membrane</keyword>
<keyword evidence="1" id="KW-1133">Transmembrane helix</keyword>
<dbReference type="AlphaFoldDB" id="A0A932A817"/>
<keyword evidence="1" id="KW-0812">Transmembrane</keyword>
<dbReference type="Proteomes" id="UP000779809">
    <property type="component" value="Unassembled WGS sequence"/>
</dbReference>
<sequence>MTMKIIHDVERLSEYWWLVLLRGVFALAFAAVVWVATGVLRLDYGQSIGLVFIEACFGGYLLVAGLFSISMAVMVLRDHHWPVTVVHSALLLALAAWLMYSDADPIVPLAALVAVHAVVSGMGEISLARRMRRHQMQGAALVGAALFSFGAAVVLVLEMRNVERLIVVTSAYAAVFGAVLIATSFQLRALRRQAMSAAQA</sequence>
<feature type="transmembrane region" description="Helical" evidence="1">
    <location>
        <begin position="106"/>
        <end position="127"/>
    </location>
</feature>
<reference evidence="2" key="1">
    <citation type="submission" date="2020-07" db="EMBL/GenBank/DDBJ databases">
        <title>Huge and variable diversity of episymbiotic CPR bacteria and DPANN archaea in groundwater ecosystems.</title>
        <authorList>
            <person name="He C.Y."/>
            <person name="Keren R."/>
            <person name="Whittaker M."/>
            <person name="Farag I.F."/>
            <person name="Doudna J."/>
            <person name="Cate J.H.D."/>
            <person name="Banfield J.F."/>
        </authorList>
    </citation>
    <scope>NUCLEOTIDE SEQUENCE</scope>
    <source>
        <strain evidence="2">NC_groundwater_580_Pr5_B-0.1um_64_19</strain>
    </source>
</reference>